<dbReference type="Pfam" id="PF00170">
    <property type="entry name" value="bZIP_1"/>
    <property type="match status" value="1"/>
</dbReference>
<comment type="caution">
    <text evidence="7">The sequence shown here is derived from an EMBL/GenBank/DDBJ whole genome shotgun (WGS) entry which is preliminary data.</text>
</comment>
<keyword evidence="3" id="KW-0804">Transcription</keyword>
<evidence type="ECO:0000313" key="8">
    <source>
        <dbReference type="Proteomes" id="UP001465755"/>
    </source>
</evidence>
<dbReference type="PANTHER" id="PTHR45764:SF38">
    <property type="entry name" value="BZIP TRANSCRIPTION FACTOR 44"/>
    <property type="match status" value="1"/>
</dbReference>
<dbReference type="Proteomes" id="UP001465755">
    <property type="component" value="Unassembled WGS sequence"/>
</dbReference>
<accession>A0AAW1PUG7</accession>
<organism evidence="7 8">
    <name type="scientific">Symbiochloris irregularis</name>
    <dbReference type="NCBI Taxonomy" id="706552"/>
    <lineage>
        <taxon>Eukaryota</taxon>
        <taxon>Viridiplantae</taxon>
        <taxon>Chlorophyta</taxon>
        <taxon>core chlorophytes</taxon>
        <taxon>Trebouxiophyceae</taxon>
        <taxon>Trebouxiales</taxon>
        <taxon>Trebouxiaceae</taxon>
        <taxon>Symbiochloris</taxon>
    </lineage>
</organism>
<feature type="compositionally biased region" description="Low complexity" evidence="5">
    <location>
        <begin position="120"/>
        <end position="139"/>
    </location>
</feature>
<evidence type="ECO:0000256" key="3">
    <source>
        <dbReference type="ARBA" id="ARBA00023163"/>
    </source>
</evidence>
<dbReference type="AlphaFoldDB" id="A0AAW1PUG7"/>
<dbReference type="InterPro" id="IPR046347">
    <property type="entry name" value="bZIP_sf"/>
</dbReference>
<dbReference type="PROSITE" id="PS50217">
    <property type="entry name" value="BZIP"/>
    <property type="match status" value="1"/>
</dbReference>
<evidence type="ECO:0000259" key="6">
    <source>
        <dbReference type="PROSITE" id="PS50217"/>
    </source>
</evidence>
<name>A0AAW1PUG7_9CHLO</name>
<dbReference type="SMART" id="SM00338">
    <property type="entry name" value="BRLZ"/>
    <property type="match status" value="1"/>
</dbReference>
<reference evidence="7 8" key="1">
    <citation type="journal article" date="2024" name="Nat. Commun.">
        <title>Phylogenomics reveals the evolutionary origins of lichenization in chlorophyte algae.</title>
        <authorList>
            <person name="Puginier C."/>
            <person name="Libourel C."/>
            <person name="Otte J."/>
            <person name="Skaloud P."/>
            <person name="Haon M."/>
            <person name="Grisel S."/>
            <person name="Petersen M."/>
            <person name="Berrin J.G."/>
            <person name="Delaux P.M."/>
            <person name="Dal Grande F."/>
            <person name="Keller J."/>
        </authorList>
    </citation>
    <scope>NUCLEOTIDE SEQUENCE [LARGE SCALE GENOMIC DNA]</scope>
    <source>
        <strain evidence="7 8">SAG 2036</strain>
    </source>
</reference>
<dbReference type="EMBL" id="JALJOQ010000008">
    <property type="protein sequence ID" value="KAK9812188.1"/>
    <property type="molecule type" value="Genomic_DNA"/>
</dbReference>
<dbReference type="InterPro" id="IPR004827">
    <property type="entry name" value="bZIP"/>
</dbReference>
<evidence type="ECO:0000256" key="1">
    <source>
        <dbReference type="ARBA" id="ARBA00023015"/>
    </source>
</evidence>
<feature type="region of interest" description="Disordered" evidence="5">
    <location>
        <begin position="187"/>
        <end position="206"/>
    </location>
</feature>
<dbReference type="GO" id="GO:0003677">
    <property type="term" value="F:DNA binding"/>
    <property type="evidence" value="ECO:0007669"/>
    <property type="project" value="UniProtKB-KW"/>
</dbReference>
<proteinExistence type="predicted"/>
<dbReference type="GO" id="GO:0003700">
    <property type="term" value="F:DNA-binding transcription factor activity"/>
    <property type="evidence" value="ECO:0007669"/>
    <property type="project" value="InterPro"/>
</dbReference>
<evidence type="ECO:0000256" key="5">
    <source>
        <dbReference type="SAM" id="MobiDB-lite"/>
    </source>
</evidence>
<feature type="domain" description="BZIP" evidence="6">
    <location>
        <begin position="181"/>
        <end position="244"/>
    </location>
</feature>
<keyword evidence="4" id="KW-0539">Nucleus</keyword>
<feature type="region of interest" description="Disordered" evidence="5">
    <location>
        <begin position="120"/>
        <end position="179"/>
    </location>
</feature>
<evidence type="ECO:0000256" key="4">
    <source>
        <dbReference type="ARBA" id="ARBA00023242"/>
    </source>
</evidence>
<dbReference type="Gene3D" id="1.20.5.170">
    <property type="match status" value="1"/>
</dbReference>
<evidence type="ECO:0000256" key="2">
    <source>
        <dbReference type="ARBA" id="ARBA00023125"/>
    </source>
</evidence>
<dbReference type="PROSITE" id="PS00036">
    <property type="entry name" value="BZIP_BASIC"/>
    <property type="match status" value="1"/>
</dbReference>
<gene>
    <name evidence="7" type="ORF">WJX73_003294</name>
</gene>
<feature type="compositionally biased region" description="Low complexity" evidence="5">
    <location>
        <begin position="153"/>
        <end position="171"/>
    </location>
</feature>
<dbReference type="SUPFAM" id="SSF57959">
    <property type="entry name" value="Leucine zipper domain"/>
    <property type="match status" value="1"/>
</dbReference>
<keyword evidence="2" id="KW-0238">DNA-binding</keyword>
<keyword evidence="1" id="KW-0805">Transcription regulation</keyword>
<evidence type="ECO:0000313" key="7">
    <source>
        <dbReference type="EMBL" id="KAK9812188.1"/>
    </source>
</evidence>
<dbReference type="PANTHER" id="PTHR45764">
    <property type="entry name" value="BZIP TRANSCRIPTION FACTOR 44"/>
    <property type="match status" value="1"/>
</dbReference>
<sequence length="287" mass="31620">MERGLSFEDLMDGIQKLTSSGFPRNDSEALFQDFIRRIPSQNNLTTSESLNYLDPAQQAQLQQSVQQMQQQAQQQTQNNGVLRSISSSDLQEVSGLEVKNFPRVASLDYLQHLVQQSAAASQQNAKASPAPAPEGPAAASDSDRSQPSSTREASAPAAQMAPMPMVTTVPPGESPSNAKAEIRRARRMLSNRESARRSRRRKQEHLSTMEEQLQAVVEDKQSAEEQYRIAAMEVEHLKQENAGLRQQLLEAHKLLRSAGIAVPSEKADNAKTFVACVWLLVSQALSV</sequence>
<protein>
    <recommendedName>
        <fullName evidence="6">BZIP domain-containing protein</fullName>
    </recommendedName>
</protein>
<keyword evidence="8" id="KW-1185">Reference proteome</keyword>